<dbReference type="InterPro" id="IPR002213">
    <property type="entry name" value="UDP_glucos_trans"/>
</dbReference>
<reference evidence="6" key="1">
    <citation type="submission" date="2023-03" db="EMBL/GenBank/DDBJ databases">
        <title>Chromosome-scale reference genome and RAD-based genetic map of yellow starthistle (Centaurea solstitialis) reveal putative structural variation and QTLs associated with invader traits.</title>
        <authorList>
            <person name="Reatini B."/>
            <person name="Cang F.A."/>
            <person name="Jiang Q."/>
            <person name="Mckibben M.T.W."/>
            <person name="Barker M.S."/>
            <person name="Rieseberg L.H."/>
            <person name="Dlugosch K.M."/>
        </authorList>
    </citation>
    <scope>NUCLEOTIDE SEQUENCE</scope>
    <source>
        <strain evidence="6">CAN-66</strain>
        <tissue evidence="6">Leaf</tissue>
    </source>
</reference>
<dbReference type="EMBL" id="JARYMX010000007">
    <property type="protein sequence ID" value="KAJ9539623.1"/>
    <property type="molecule type" value="Genomic_DNA"/>
</dbReference>
<evidence type="ECO:0000313" key="6">
    <source>
        <dbReference type="EMBL" id="KAJ9539623.1"/>
    </source>
</evidence>
<dbReference type="InterPro" id="IPR004864">
    <property type="entry name" value="LEA_2"/>
</dbReference>
<name>A0AA38SC52_9ASTR</name>
<keyword evidence="4" id="KW-1133">Transmembrane helix</keyword>
<evidence type="ECO:0000256" key="2">
    <source>
        <dbReference type="ARBA" id="ARBA00022679"/>
    </source>
</evidence>
<proteinExistence type="inferred from homology"/>
<dbReference type="PANTHER" id="PTHR48048">
    <property type="entry name" value="GLYCOSYLTRANSFERASE"/>
    <property type="match status" value="1"/>
</dbReference>
<keyword evidence="2" id="KW-0808">Transferase</keyword>
<dbReference type="CDD" id="cd03784">
    <property type="entry name" value="GT1_Gtf-like"/>
    <property type="match status" value="1"/>
</dbReference>
<keyword evidence="7" id="KW-1185">Reference proteome</keyword>
<dbReference type="AlphaFoldDB" id="A0AA38SC52"/>
<keyword evidence="4" id="KW-0812">Transmembrane</keyword>
<evidence type="ECO:0000256" key="3">
    <source>
        <dbReference type="ARBA" id="ARBA00053747"/>
    </source>
</evidence>
<feature type="domain" description="Late embryogenesis abundant protein LEA-2 subgroup" evidence="5">
    <location>
        <begin position="88"/>
        <end position="187"/>
    </location>
</feature>
<dbReference type="SUPFAM" id="SSF53756">
    <property type="entry name" value="UDP-Glycosyltransferase/glycogen phosphorylase"/>
    <property type="match status" value="1"/>
</dbReference>
<evidence type="ECO:0000256" key="4">
    <source>
        <dbReference type="SAM" id="Phobius"/>
    </source>
</evidence>
<dbReference type="Proteomes" id="UP001172457">
    <property type="component" value="Chromosome 7"/>
</dbReference>
<dbReference type="PROSITE" id="PS00375">
    <property type="entry name" value="UDPGT"/>
    <property type="match status" value="1"/>
</dbReference>
<accession>A0AA38SC52</accession>
<dbReference type="Pfam" id="PF00201">
    <property type="entry name" value="UDPGT"/>
    <property type="match status" value="1"/>
</dbReference>
<evidence type="ECO:0000259" key="5">
    <source>
        <dbReference type="Pfam" id="PF03168"/>
    </source>
</evidence>
<dbReference type="GO" id="GO:0035251">
    <property type="term" value="F:UDP-glucosyltransferase activity"/>
    <property type="evidence" value="ECO:0007669"/>
    <property type="project" value="InterPro"/>
</dbReference>
<comment type="function">
    <text evidence="3">May glycosylate diterpenes or flavonols in leaves.</text>
</comment>
<gene>
    <name evidence="6" type="ORF">OSB04_026129</name>
</gene>
<dbReference type="InterPro" id="IPR050481">
    <property type="entry name" value="UDP-glycosyltransf_plant"/>
</dbReference>
<organism evidence="6 7">
    <name type="scientific">Centaurea solstitialis</name>
    <name type="common">yellow star-thistle</name>
    <dbReference type="NCBI Taxonomy" id="347529"/>
    <lineage>
        <taxon>Eukaryota</taxon>
        <taxon>Viridiplantae</taxon>
        <taxon>Streptophyta</taxon>
        <taxon>Embryophyta</taxon>
        <taxon>Tracheophyta</taxon>
        <taxon>Spermatophyta</taxon>
        <taxon>Magnoliopsida</taxon>
        <taxon>eudicotyledons</taxon>
        <taxon>Gunneridae</taxon>
        <taxon>Pentapetalae</taxon>
        <taxon>asterids</taxon>
        <taxon>campanulids</taxon>
        <taxon>Asterales</taxon>
        <taxon>Asteraceae</taxon>
        <taxon>Carduoideae</taxon>
        <taxon>Cardueae</taxon>
        <taxon>Centaureinae</taxon>
        <taxon>Centaurea</taxon>
    </lineage>
</organism>
<comment type="caution">
    <text evidence="6">The sequence shown here is derived from an EMBL/GenBank/DDBJ whole genome shotgun (WGS) entry which is preliminary data.</text>
</comment>
<comment type="similarity">
    <text evidence="1">Belongs to the UDP-glycosyltransferase family.</text>
</comment>
<dbReference type="Gene3D" id="2.60.40.1820">
    <property type="match status" value="1"/>
</dbReference>
<dbReference type="FunFam" id="3.40.50.2000:FF:000056">
    <property type="entry name" value="Glycosyltransferase"/>
    <property type="match status" value="1"/>
</dbReference>
<dbReference type="Pfam" id="PF03168">
    <property type="entry name" value="LEA_2"/>
    <property type="match status" value="1"/>
</dbReference>
<dbReference type="Gene3D" id="3.40.50.2000">
    <property type="entry name" value="Glycogen Phosphorylase B"/>
    <property type="match status" value="2"/>
</dbReference>
<evidence type="ECO:0000313" key="7">
    <source>
        <dbReference type="Proteomes" id="UP001172457"/>
    </source>
</evidence>
<protein>
    <recommendedName>
        <fullName evidence="5">Late embryogenesis abundant protein LEA-2 subgroup domain-containing protein</fullName>
    </recommendedName>
</protein>
<evidence type="ECO:0000256" key="1">
    <source>
        <dbReference type="ARBA" id="ARBA00009995"/>
    </source>
</evidence>
<keyword evidence="4" id="KW-0472">Membrane</keyword>
<feature type="transmembrane region" description="Helical" evidence="4">
    <location>
        <begin position="29"/>
        <end position="49"/>
    </location>
</feature>
<dbReference type="PANTHER" id="PTHR48048:SF70">
    <property type="entry name" value="ISOFLAVONE 7-O-GLUCOSYLTRANSFERASE"/>
    <property type="match status" value="1"/>
</dbReference>
<sequence>MVPNNPYAHVNEDLSAVTNEARRKRRRRCLTSLVIAAVFIVGIIFLFSLTAGRFRTPRFRVRSATFGTFNVANSTTTPSFDIVMNTELGIRNRNFRRFRYRRTIVDFYYRDRKIGEGSVWNDDVKARDTRKFNVPVILSSTNVSSVSELRDDFNRGVLPLRSRSRLTGKFKILVVFRKYKHVNMDCSMELVVAKMESTTVVLYPSPEMGHLVPMVEFGKLIHTHHPSISIVMIITPAPSNTGSTSTGKYIDATAAANPFITFRHLPTVPLTPELSSHGFMDLFFEIPELYNPKLHDALVAISAESIVKCIVLDFFTTAAFQVSKTLGLPTYYFFTSGASGLCHFLYLPTLRKTVPDNFHALDIYVDVPGIPPIHISDLPPGSMFDKHIVNAASDIAESSGIIVNSFVGFEERAVETVRDGKCIPDRPTPPVYVIGPLIEEAGPGENECLKWLDSQPSKSVVFLCFGSRGVFKREQMKEIAIGLEKSGQRFLWVVRDPPPGDENESSSGEFDLEGFVARTVGKGMVVKNWALQTAILGHDSVGGFVSHCGWNSALEAVVSGVPMVAWPLYSEQKMIRVFLVQELKVAVAVRMAADGFVMAEAVEEAVGELMEGEGGRTVRERVSEMSGKAKVAVEEGGTSHVDLYKLTKSWGCHVSKG</sequence>
<dbReference type="InterPro" id="IPR035595">
    <property type="entry name" value="UDP_glycos_trans_CS"/>
</dbReference>